<dbReference type="Proteomes" id="UP000018948">
    <property type="component" value="Unassembled WGS sequence"/>
</dbReference>
<dbReference type="EMBL" id="ANIY01001309">
    <property type="protein sequence ID" value="ETP48169.1"/>
    <property type="molecule type" value="Genomic_DNA"/>
</dbReference>
<protein>
    <submittedName>
        <fullName evidence="1">Uncharacterized protein</fullName>
    </submittedName>
</protein>
<organism evidence="1 2">
    <name type="scientific">Phytophthora nicotianae P10297</name>
    <dbReference type="NCBI Taxonomy" id="1317064"/>
    <lineage>
        <taxon>Eukaryota</taxon>
        <taxon>Sar</taxon>
        <taxon>Stramenopiles</taxon>
        <taxon>Oomycota</taxon>
        <taxon>Peronosporomycetes</taxon>
        <taxon>Peronosporales</taxon>
        <taxon>Peronosporaceae</taxon>
        <taxon>Phytophthora</taxon>
    </lineage>
</organism>
<comment type="caution">
    <text evidence="1">The sequence shown here is derived from an EMBL/GenBank/DDBJ whole genome shotgun (WGS) entry which is preliminary data.</text>
</comment>
<gene>
    <name evidence="1" type="ORF">F442_06056</name>
</gene>
<name>W2ZPM0_PHYNI</name>
<reference evidence="1 2" key="1">
    <citation type="submission" date="2013-11" db="EMBL/GenBank/DDBJ databases">
        <title>The Genome Sequence of Phytophthora parasitica P10297.</title>
        <authorList>
            <consortium name="The Broad Institute Genomics Platform"/>
            <person name="Russ C."/>
            <person name="Tyler B."/>
            <person name="Panabieres F."/>
            <person name="Shan W."/>
            <person name="Tripathy S."/>
            <person name="Grunwald N."/>
            <person name="Machado M."/>
            <person name="Johnson C.S."/>
            <person name="Walker B."/>
            <person name="Young S.K."/>
            <person name="Zeng Q."/>
            <person name="Gargeya S."/>
            <person name="Fitzgerald M."/>
            <person name="Haas B."/>
            <person name="Abouelleil A."/>
            <person name="Allen A.W."/>
            <person name="Alvarado L."/>
            <person name="Arachchi H.M."/>
            <person name="Berlin A.M."/>
            <person name="Chapman S.B."/>
            <person name="Gainer-Dewar J."/>
            <person name="Goldberg J."/>
            <person name="Griggs A."/>
            <person name="Gujja S."/>
            <person name="Hansen M."/>
            <person name="Howarth C."/>
            <person name="Imamovic A."/>
            <person name="Ireland A."/>
            <person name="Larimer J."/>
            <person name="McCowan C."/>
            <person name="Murphy C."/>
            <person name="Pearson M."/>
            <person name="Poon T.W."/>
            <person name="Priest M."/>
            <person name="Roberts A."/>
            <person name="Saif S."/>
            <person name="Shea T."/>
            <person name="Sisk P."/>
            <person name="Sykes S."/>
            <person name="Wortman J."/>
            <person name="Nusbaum C."/>
            <person name="Birren B."/>
        </authorList>
    </citation>
    <scope>NUCLEOTIDE SEQUENCE [LARGE SCALE GENOMIC DNA]</scope>
    <source>
        <strain evidence="1 2">P10297</strain>
    </source>
</reference>
<sequence length="115" mass="12563">MSRGITSLVSTFMGYSAQASSSIRKTTDGSADAPGRAGERWTVRGDCALQLVVRAASGRDRPRCHVRCWMNLCSLLAEQQDGLMRAAIGWDRPFTFGLPEACPGTPPRLRLLLPR</sequence>
<dbReference type="AlphaFoldDB" id="W2ZPM0"/>
<proteinExistence type="predicted"/>
<accession>W2ZPM0</accession>
<evidence type="ECO:0000313" key="1">
    <source>
        <dbReference type="EMBL" id="ETP48169.1"/>
    </source>
</evidence>
<evidence type="ECO:0000313" key="2">
    <source>
        <dbReference type="Proteomes" id="UP000018948"/>
    </source>
</evidence>